<dbReference type="Pfam" id="PF00441">
    <property type="entry name" value="Acyl-CoA_dh_1"/>
    <property type="match status" value="1"/>
</dbReference>
<feature type="domain" description="Acyl-CoA dehydrogenase/oxidase N-terminal" evidence="8">
    <location>
        <begin position="6"/>
        <end position="119"/>
    </location>
</feature>
<dbReference type="RefSeq" id="WP_312867989.1">
    <property type="nucleotide sequence ID" value="NZ_WMBA01000022.1"/>
</dbReference>
<evidence type="ECO:0000259" key="8">
    <source>
        <dbReference type="Pfam" id="PF02771"/>
    </source>
</evidence>
<dbReference type="Pfam" id="PF02770">
    <property type="entry name" value="Acyl-CoA_dh_M"/>
    <property type="match status" value="1"/>
</dbReference>
<dbReference type="AlphaFoldDB" id="A0A6N7YR13"/>
<dbReference type="PANTHER" id="PTHR43884">
    <property type="entry name" value="ACYL-COA DEHYDROGENASE"/>
    <property type="match status" value="1"/>
</dbReference>
<dbReference type="Proteomes" id="UP000440096">
    <property type="component" value="Unassembled WGS sequence"/>
</dbReference>
<keyword evidence="10" id="KW-1185">Reference proteome</keyword>
<dbReference type="Gene3D" id="1.20.140.10">
    <property type="entry name" value="Butyryl-CoA Dehydrogenase, subunit A, domain 3"/>
    <property type="match status" value="1"/>
</dbReference>
<dbReference type="GO" id="GO:0003995">
    <property type="term" value="F:acyl-CoA dehydrogenase activity"/>
    <property type="evidence" value="ECO:0007669"/>
    <property type="project" value="InterPro"/>
</dbReference>
<keyword evidence="3 5" id="KW-0285">Flavoprotein</keyword>
<evidence type="ECO:0000256" key="2">
    <source>
        <dbReference type="ARBA" id="ARBA00009347"/>
    </source>
</evidence>
<dbReference type="InterPro" id="IPR009100">
    <property type="entry name" value="AcylCoA_DH/oxidase_NM_dom_sf"/>
</dbReference>
<dbReference type="InterPro" id="IPR009075">
    <property type="entry name" value="AcylCo_DH/oxidase_C"/>
</dbReference>
<accession>A0A6N7YR13</accession>
<comment type="cofactor">
    <cofactor evidence="1 5">
        <name>FAD</name>
        <dbReference type="ChEBI" id="CHEBI:57692"/>
    </cofactor>
</comment>
<reference evidence="9 10" key="1">
    <citation type="submission" date="2019-11" db="EMBL/GenBank/DDBJ databases">
        <title>Draft genome of Amycolatopsis RM579.</title>
        <authorList>
            <person name="Duangmal K."/>
            <person name="Mingma R."/>
        </authorList>
    </citation>
    <scope>NUCLEOTIDE SEQUENCE [LARGE SCALE GENOMIC DNA]</scope>
    <source>
        <strain evidence="9 10">RM579</strain>
    </source>
</reference>
<comment type="similarity">
    <text evidence="2 5">Belongs to the acyl-CoA dehydrogenase family.</text>
</comment>
<protein>
    <submittedName>
        <fullName evidence="9">Acyl-CoA dehydrogenase</fullName>
    </submittedName>
</protein>
<evidence type="ECO:0000256" key="5">
    <source>
        <dbReference type="RuleBase" id="RU362125"/>
    </source>
</evidence>
<dbReference type="InterPro" id="IPR006089">
    <property type="entry name" value="Acyl-CoA_DH_CS"/>
</dbReference>
<dbReference type="PROSITE" id="PS00073">
    <property type="entry name" value="ACYL_COA_DH_2"/>
    <property type="match status" value="1"/>
</dbReference>
<evidence type="ECO:0000259" key="6">
    <source>
        <dbReference type="Pfam" id="PF00441"/>
    </source>
</evidence>
<dbReference type="PANTHER" id="PTHR43884:SF12">
    <property type="entry name" value="ISOVALERYL-COA DEHYDROGENASE, MITOCHONDRIAL-RELATED"/>
    <property type="match status" value="1"/>
</dbReference>
<comment type="caution">
    <text evidence="9">The sequence shown here is derived from an EMBL/GenBank/DDBJ whole genome shotgun (WGS) entry which is preliminary data.</text>
</comment>
<evidence type="ECO:0000313" key="10">
    <source>
        <dbReference type="Proteomes" id="UP000440096"/>
    </source>
</evidence>
<evidence type="ECO:0000313" key="9">
    <source>
        <dbReference type="EMBL" id="MTD55455.1"/>
    </source>
</evidence>
<dbReference type="SUPFAM" id="SSF47203">
    <property type="entry name" value="Acyl-CoA dehydrogenase C-terminal domain-like"/>
    <property type="match status" value="1"/>
</dbReference>
<dbReference type="SUPFAM" id="SSF56645">
    <property type="entry name" value="Acyl-CoA dehydrogenase NM domain-like"/>
    <property type="match status" value="1"/>
</dbReference>
<keyword evidence="5" id="KW-0560">Oxidoreductase</keyword>
<dbReference type="Pfam" id="PF02771">
    <property type="entry name" value="Acyl-CoA_dh_N"/>
    <property type="match status" value="1"/>
</dbReference>
<evidence type="ECO:0000259" key="7">
    <source>
        <dbReference type="Pfam" id="PF02770"/>
    </source>
</evidence>
<dbReference type="FunFam" id="1.20.140.10:FF:000012">
    <property type="entry name" value="Acyl-CoA dehydrogenase fadE12"/>
    <property type="match status" value="1"/>
</dbReference>
<dbReference type="InterPro" id="IPR046373">
    <property type="entry name" value="Acyl-CoA_Oxase/DH_mid-dom_sf"/>
</dbReference>
<evidence type="ECO:0000256" key="3">
    <source>
        <dbReference type="ARBA" id="ARBA00022630"/>
    </source>
</evidence>
<feature type="domain" description="Acyl-CoA dehydrogenase/oxidase C-terminal" evidence="6">
    <location>
        <begin position="232"/>
        <end position="379"/>
    </location>
</feature>
<dbReference type="GO" id="GO:0050660">
    <property type="term" value="F:flavin adenine dinucleotide binding"/>
    <property type="evidence" value="ECO:0007669"/>
    <property type="project" value="InterPro"/>
</dbReference>
<dbReference type="Gene3D" id="2.40.110.10">
    <property type="entry name" value="Butyryl-CoA Dehydrogenase, subunit A, domain 2"/>
    <property type="match status" value="1"/>
</dbReference>
<dbReference type="InterPro" id="IPR006091">
    <property type="entry name" value="Acyl-CoA_Oxase/DH_mid-dom"/>
</dbReference>
<dbReference type="InterPro" id="IPR037069">
    <property type="entry name" value="AcylCoA_DH/ox_N_sf"/>
</dbReference>
<feature type="domain" description="Acyl-CoA oxidase/dehydrogenase middle" evidence="7">
    <location>
        <begin position="123"/>
        <end position="219"/>
    </location>
</feature>
<dbReference type="CDD" id="cd00567">
    <property type="entry name" value="ACAD"/>
    <property type="match status" value="1"/>
</dbReference>
<dbReference type="EMBL" id="WMBA01000022">
    <property type="protein sequence ID" value="MTD55455.1"/>
    <property type="molecule type" value="Genomic_DNA"/>
</dbReference>
<dbReference type="InterPro" id="IPR013786">
    <property type="entry name" value="AcylCoA_DH/ox_N"/>
</dbReference>
<dbReference type="PIRSF" id="PIRSF016578">
    <property type="entry name" value="HsaA"/>
    <property type="match status" value="1"/>
</dbReference>
<evidence type="ECO:0000256" key="4">
    <source>
        <dbReference type="ARBA" id="ARBA00022827"/>
    </source>
</evidence>
<dbReference type="Gene3D" id="1.10.540.10">
    <property type="entry name" value="Acyl-CoA dehydrogenase/oxidase, N-terminal domain"/>
    <property type="match status" value="1"/>
</dbReference>
<keyword evidence="4 5" id="KW-0274">FAD</keyword>
<dbReference type="InterPro" id="IPR036250">
    <property type="entry name" value="AcylCo_DH-like_C"/>
</dbReference>
<gene>
    <name evidence="9" type="ORF">GKO32_15925</name>
</gene>
<proteinExistence type="inferred from homology"/>
<organism evidence="9 10">
    <name type="scientific">Amycolatopsis pithecellobii</name>
    <dbReference type="NCBI Taxonomy" id="664692"/>
    <lineage>
        <taxon>Bacteria</taxon>
        <taxon>Bacillati</taxon>
        <taxon>Actinomycetota</taxon>
        <taxon>Actinomycetes</taxon>
        <taxon>Pseudonocardiales</taxon>
        <taxon>Pseudonocardiaceae</taxon>
        <taxon>Amycolatopsis</taxon>
    </lineage>
</organism>
<sequence>MFEEFTEVQRDVIEQSRKLAARFPLDYWSHCDSSHEYPWEFINAFADAGWMGIVVPEEYGGLGLGIKEAALLMKEIAASGAGTSGAAAMHFYVFPPSPILRHGSAEMRSRYMPTIARGEMVMAFGITEPNAGSDTSRTATRAVRSADKWIINGQKVWTTNAQNATHMILLARTSPRDEERPFDGLTLFFLEIDRSRVDIRVIEKLGRSAVDSNEVFIKDLVATDDDVIGEVGKGFRYLLDGLNPERIVIAMEAIGMGHAALRLGVDYSKSRTVFDRPIAANQAIAHPMAENWARLTAAETVALKAADYYDNGLPCGPLANTAKFLGADAGFSACDAVLQVHGGFGYAKEYHIERLWRESRLYRIAPISQEMVLNYLSEHVLTLPKSY</sequence>
<evidence type="ECO:0000256" key="1">
    <source>
        <dbReference type="ARBA" id="ARBA00001974"/>
    </source>
</evidence>
<name>A0A6N7YR13_9PSEU</name>